<protein>
    <submittedName>
        <fullName evidence="3">DgyrCDS555</fullName>
    </submittedName>
</protein>
<keyword evidence="4" id="KW-1185">Reference proteome</keyword>
<dbReference type="InterPro" id="IPR045323">
    <property type="entry name" value="CCDC34"/>
</dbReference>
<evidence type="ECO:0000313" key="3">
    <source>
        <dbReference type="EMBL" id="CAD5111224.1"/>
    </source>
</evidence>
<feature type="region of interest" description="Disordered" evidence="1">
    <location>
        <begin position="1"/>
        <end position="81"/>
    </location>
</feature>
<accession>A0A7I8V6I5</accession>
<name>A0A7I8V6I5_9ANNE</name>
<evidence type="ECO:0000259" key="2">
    <source>
        <dbReference type="Pfam" id="PF13904"/>
    </source>
</evidence>
<dbReference type="PANTHER" id="PTHR23247">
    <property type="entry name" value="NY-REN-41 ANTIGEN L15 -RELATED"/>
    <property type="match status" value="1"/>
</dbReference>
<dbReference type="Proteomes" id="UP000549394">
    <property type="component" value="Unassembled WGS sequence"/>
</dbReference>
<evidence type="ECO:0000256" key="1">
    <source>
        <dbReference type="SAM" id="MobiDB-lite"/>
    </source>
</evidence>
<dbReference type="PANTHER" id="PTHR23247:SF2">
    <property type="entry name" value="COILED-COIL DOMAIN-CONTAINING PROTEIN 34"/>
    <property type="match status" value="1"/>
</dbReference>
<reference evidence="3 4" key="1">
    <citation type="submission" date="2020-08" db="EMBL/GenBank/DDBJ databases">
        <authorList>
            <person name="Hejnol A."/>
        </authorList>
    </citation>
    <scope>NUCLEOTIDE SEQUENCE [LARGE SCALE GENOMIC DNA]</scope>
</reference>
<dbReference type="EMBL" id="CAJFCJ010000001">
    <property type="protein sequence ID" value="CAD5111224.1"/>
    <property type="molecule type" value="Genomic_DNA"/>
</dbReference>
<dbReference type="Pfam" id="PF13904">
    <property type="entry name" value="CCDC34"/>
    <property type="match status" value="1"/>
</dbReference>
<feature type="compositionally biased region" description="Low complexity" evidence="1">
    <location>
        <begin position="26"/>
        <end position="41"/>
    </location>
</feature>
<comment type="caution">
    <text evidence="3">The sequence shown here is derived from an EMBL/GenBank/DDBJ whole genome shotgun (WGS) entry which is preliminary data.</text>
</comment>
<evidence type="ECO:0000313" key="4">
    <source>
        <dbReference type="Proteomes" id="UP000549394"/>
    </source>
</evidence>
<organism evidence="3 4">
    <name type="scientific">Dimorphilus gyrociliatus</name>
    <dbReference type="NCBI Taxonomy" id="2664684"/>
    <lineage>
        <taxon>Eukaryota</taxon>
        <taxon>Metazoa</taxon>
        <taxon>Spiralia</taxon>
        <taxon>Lophotrochozoa</taxon>
        <taxon>Annelida</taxon>
        <taxon>Polychaeta</taxon>
        <taxon>Polychaeta incertae sedis</taxon>
        <taxon>Dinophilidae</taxon>
        <taxon>Dimorphilus</taxon>
    </lineage>
</organism>
<dbReference type="InterPro" id="IPR025259">
    <property type="entry name" value="CCDC34/181"/>
</dbReference>
<feature type="region of interest" description="Disordered" evidence="1">
    <location>
        <begin position="144"/>
        <end position="167"/>
    </location>
</feature>
<feature type="region of interest" description="Disordered" evidence="1">
    <location>
        <begin position="183"/>
        <end position="209"/>
    </location>
</feature>
<feature type="compositionally biased region" description="Polar residues" evidence="1">
    <location>
        <begin position="42"/>
        <end position="52"/>
    </location>
</feature>
<feature type="domain" description="Coiled-coil" evidence="2">
    <location>
        <begin position="83"/>
        <end position="258"/>
    </location>
</feature>
<feature type="region of interest" description="Disordered" evidence="1">
    <location>
        <begin position="102"/>
        <end position="123"/>
    </location>
</feature>
<dbReference type="OrthoDB" id="5981665at2759"/>
<sequence>MSDRPRPVTARAARPKIDRVIHSKSLDSFSSDSGSTESLTSVLNHNSYSSPVESDVEKTTNGSLIRKVKKPKENQLSSDEQKKISWKEWLINKEKELRKKRAIEHEKTQEMTKKQIEEKQKKEEAKEKAIKKYAEWLEKKKQSEKCLNDKSPIKEKEPIKKVHTDAKKVAEQVEKWEIKKKKEAAALKKKKQDEAKKSEEEETKKKEKAEKAYQKWLDQAKSRPKSSCSSYGYTGGKLTGYHDMAAYPQPSFINPEPWRPLDIPKQEKTIKPAKLRKKYAWNPDKYF</sequence>
<proteinExistence type="predicted"/>
<gene>
    <name evidence="3" type="ORF">DGYR_LOCUS547</name>
</gene>
<feature type="compositionally biased region" description="Basic and acidic residues" evidence="1">
    <location>
        <begin position="15"/>
        <end position="25"/>
    </location>
</feature>
<dbReference type="AlphaFoldDB" id="A0A7I8V6I5"/>